<evidence type="ECO:0000313" key="1">
    <source>
        <dbReference type="EMBL" id="KAK0477571.1"/>
    </source>
</evidence>
<accession>A0AA39P4T2</accession>
<feature type="non-terminal residue" evidence="1">
    <location>
        <position position="153"/>
    </location>
</feature>
<dbReference type="AlphaFoldDB" id="A0AA39P4T2"/>
<evidence type="ECO:0000313" key="2">
    <source>
        <dbReference type="Proteomes" id="UP001175227"/>
    </source>
</evidence>
<name>A0AA39P4T2_9AGAR</name>
<protein>
    <submittedName>
        <fullName evidence="1">Uncharacterized protein</fullName>
    </submittedName>
</protein>
<organism evidence="1 2">
    <name type="scientific">Armillaria novae-zelandiae</name>
    <dbReference type="NCBI Taxonomy" id="153914"/>
    <lineage>
        <taxon>Eukaryota</taxon>
        <taxon>Fungi</taxon>
        <taxon>Dikarya</taxon>
        <taxon>Basidiomycota</taxon>
        <taxon>Agaricomycotina</taxon>
        <taxon>Agaricomycetes</taxon>
        <taxon>Agaricomycetidae</taxon>
        <taxon>Agaricales</taxon>
        <taxon>Marasmiineae</taxon>
        <taxon>Physalacriaceae</taxon>
        <taxon>Armillaria</taxon>
    </lineage>
</organism>
<gene>
    <name evidence="1" type="ORF">IW261DRAFT_1294546</name>
</gene>
<dbReference type="EMBL" id="JAUEPR010000016">
    <property type="protein sequence ID" value="KAK0477571.1"/>
    <property type="molecule type" value="Genomic_DNA"/>
</dbReference>
<sequence>MYLFGSASYGAYELGISDLGVQVVISSSLPQSTYCKLATQLGHGAILCLERKPEFVLYAKDAVATANPQFQMNFNTGGGMTDYVCCDRSQEAMSYTGFFLISCLVERNGHFQKQCSLFVAAIVDYVGWDRQDEYVSANAIMNACKAWRFTETG</sequence>
<comment type="caution">
    <text evidence="1">The sequence shown here is derived from an EMBL/GenBank/DDBJ whole genome shotgun (WGS) entry which is preliminary data.</text>
</comment>
<keyword evidence="2" id="KW-1185">Reference proteome</keyword>
<proteinExistence type="predicted"/>
<dbReference type="Proteomes" id="UP001175227">
    <property type="component" value="Unassembled WGS sequence"/>
</dbReference>
<reference evidence="1" key="1">
    <citation type="submission" date="2023-06" db="EMBL/GenBank/DDBJ databases">
        <authorList>
            <consortium name="Lawrence Berkeley National Laboratory"/>
            <person name="Ahrendt S."/>
            <person name="Sahu N."/>
            <person name="Indic B."/>
            <person name="Wong-Bajracharya J."/>
            <person name="Merenyi Z."/>
            <person name="Ke H.-M."/>
            <person name="Monk M."/>
            <person name="Kocsube S."/>
            <person name="Drula E."/>
            <person name="Lipzen A."/>
            <person name="Balint B."/>
            <person name="Henrissat B."/>
            <person name="Andreopoulos B."/>
            <person name="Martin F.M."/>
            <person name="Harder C.B."/>
            <person name="Rigling D."/>
            <person name="Ford K.L."/>
            <person name="Foster G.D."/>
            <person name="Pangilinan J."/>
            <person name="Papanicolaou A."/>
            <person name="Barry K."/>
            <person name="LaButti K."/>
            <person name="Viragh M."/>
            <person name="Koriabine M."/>
            <person name="Yan M."/>
            <person name="Riley R."/>
            <person name="Champramary S."/>
            <person name="Plett K.L."/>
            <person name="Tsai I.J."/>
            <person name="Slot J."/>
            <person name="Sipos G."/>
            <person name="Plett J."/>
            <person name="Nagy L.G."/>
            <person name="Grigoriev I.V."/>
        </authorList>
    </citation>
    <scope>NUCLEOTIDE SEQUENCE</scope>
    <source>
        <strain evidence="1">ICMP 16352</strain>
    </source>
</reference>